<organism evidence="1 2">
    <name type="scientific">Heterodera trifolii</name>
    <dbReference type="NCBI Taxonomy" id="157864"/>
    <lineage>
        <taxon>Eukaryota</taxon>
        <taxon>Metazoa</taxon>
        <taxon>Ecdysozoa</taxon>
        <taxon>Nematoda</taxon>
        <taxon>Chromadorea</taxon>
        <taxon>Rhabditida</taxon>
        <taxon>Tylenchina</taxon>
        <taxon>Tylenchomorpha</taxon>
        <taxon>Tylenchoidea</taxon>
        <taxon>Heteroderidae</taxon>
        <taxon>Heteroderinae</taxon>
        <taxon>Heterodera</taxon>
    </lineage>
</organism>
<proteinExistence type="predicted"/>
<sequence>MRKSGDCPSVRPSINFDGLPPPHLLIFLFEETAPEMVSERHKNISRPFLFCPFDPIKRIYFNAGKTMFKKGTATNSEKRVNEKENILYNNFIFGSQIESYK</sequence>
<dbReference type="EMBL" id="JBICBT010000956">
    <property type="protein sequence ID" value="KAL3090773.1"/>
    <property type="molecule type" value="Genomic_DNA"/>
</dbReference>
<dbReference type="Proteomes" id="UP001620626">
    <property type="component" value="Unassembled WGS sequence"/>
</dbReference>
<gene>
    <name evidence="1" type="ORF">niasHT_029992</name>
</gene>
<evidence type="ECO:0000313" key="1">
    <source>
        <dbReference type="EMBL" id="KAL3090773.1"/>
    </source>
</evidence>
<protein>
    <submittedName>
        <fullName evidence="1">Uncharacterized protein</fullName>
    </submittedName>
</protein>
<evidence type="ECO:0000313" key="2">
    <source>
        <dbReference type="Proteomes" id="UP001620626"/>
    </source>
</evidence>
<keyword evidence="2" id="KW-1185">Reference proteome</keyword>
<accession>A0ABD2JJY3</accession>
<reference evidence="1 2" key="1">
    <citation type="submission" date="2024-10" db="EMBL/GenBank/DDBJ databases">
        <authorList>
            <person name="Kim D."/>
        </authorList>
    </citation>
    <scope>NUCLEOTIDE SEQUENCE [LARGE SCALE GENOMIC DNA]</scope>
    <source>
        <strain evidence="1">BH-2024</strain>
    </source>
</reference>
<comment type="caution">
    <text evidence="1">The sequence shown here is derived from an EMBL/GenBank/DDBJ whole genome shotgun (WGS) entry which is preliminary data.</text>
</comment>
<dbReference type="AlphaFoldDB" id="A0ABD2JJY3"/>
<name>A0ABD2JJY3_9BILA</name>